<evidence type="ECO:0000313" key="1">
    <source>
        <dbReference type="EMBL" id="MCS4555797.1"/>
    </source>
</evidence>
<accession>A0ABT2FIH2</accession>
<proteinExistence type="predicted"/>
<sequence length="92" mass="10715">MDSRLLDKQYAHLNAGQTYRVMQTFVDYDNDTYPEGSTLTFIGANFVPYEDGLSLFCEINGQQRQIRLQLRPQEQLHIVKALAQYLQWVGDE</sequence>
<reference evidence="2" key="1">
    <citation type="submission" date="2023-07" db="EMBL/GenBank/DDBJ databases">
        <title>Shewanella mangrovi sp. nov., an acetaldehyde- degrading bacterium isolated from mangrove sediment.</title>
        <authorList>
            <person name="Liu Y."/>
        </authorList>
    </citation>
    <scope>NUCLEOTIDE SEQUENCE [LARGE SCALE GENOMIC DNA]</scope>
    <source>
        <strain evidence="2">C32</strain>
    </source>
</reference>
<gene>
    <name evidence="1" type="ORF">L9G74_05045</name>
</gene>
<evidence type="ECO:0000313" key="2">
    <source>
        <dbReference type="Proteomes" id="UP001201549"/>
    </source>
</evidence>
<dbReference type="RefSeq" id="WP_238895209.1">
    <property type="nucleotide sequence ID" value="NZ_JAKOGG010000003.1"/>
</dbReference>
<keyword evidence="2" id="KW-1185">Reference proteome</keyword>
<name>A0ABT2FIH2_9GAMM</name>
<organism evidence="1 2">
    <name type="scientific">Shewanella electrica</name>
    <dbReference type="NCBI Taxonomy" id="515560"/>
    <lineage>
        <taxon>Bacteria</taxon>
        <taxon>Pseudomonadati</taxon>
        <taxon>Pseudomonadota</taxon>
        <taxon>Gammaproteobacteria</taxon>
        <taxon>Alteromonadales</taxon>
        <taxon>Shewanellaceae</taxon>
        <taxon>Shewanella</taxon>
    </lineage>
</organism>
<protein>
    <submittedName>
        <fullName evidence="1">DUF3601 domain-containing protein</fullName>
    </submittedName>
</protein>
<comment type="caution">
    <text evidence="1">The sequence shown here is derived from an EMBL/GenBank/DDBJ whole genome shotgun (WGS) entry which is preliminary data.</text>
</comment>
<dbReference type="Gene3D" id="2.30.30.350">
    <property type="entry name" value="mobile metagenome of vibrio cholerae. Integron cassette protein vch_cass4"/>
    <property type="match status" value="1"/>
</dbReference>
<dbReference type="EMBL" id="JAKOGG010000003">
    <property type="protein sequence ID" value="MCS4555797.1"/>
    <property type="molecule type" value="Genomic_DNA"/>
</dbReference>
<dbReference type="Proteomes" id="UP001201549">
    <property type="component" value="Unassembled WGS sequence"/>
</dbReference>